<gene>
    <name evidence="1" type="ORF">UO65_3487</name>
</gene>
<keyword evidence="2" id="KW-1185">Reference proteome</keyword>
<evidence type="ECO:0000313" key="1">
    <source>
        <dbReference type="EMBL" id="EWC61221.1"/>
    </source>
</evidence>
<proteinExistence type="predicted"/>
<dbReference type="OrthoDB" id="8440251at2"/>
<dbReference type="STRING" id="909613.UO65_3487"/>
<organism evidence="1 2">
    <name type="scientific">Actinokineospora spheciospongiae</name>
    <dbReference type="NCBI Taxonomy" id="909613"/>
    <lineage>
        <taxon>Bacteria</taxon>
        <taxon>Bacillati</taxon>
        <taxon>Actinomycetota</taxon>
        <taxon>Actinomycetes</taxon>
        <taxon>Pseudonocardiales</taxon>
        <taxon>Pseudonocardiaceae</taxon>
        <taxon>Actinokineospora</taxon>
    </lineage>
</organism>
<protein>
    <recommendedName>
        <fullName evidence="3">Pentapeptide repeat family protein</fullName>
    </recommendedName>
</protein>
<accession>W7IXM8</accession>
<dbReference type="EMBL" id="AYXG01000123">
    <property type="protein sequence ID" value="EWC61221.1"/>
    <property type="molecule type" value="Genomic_DNA"/>
</dbReference>
<name>W7IXM8_9PSEU</name>
<comment type="caution">
    <text evidence="1">The sequence shown here is derived from an EMBL/GenBank/DDBJ whole genome shotgun (WGS) entry which is preliminary data.</text>
</comment>
<sequence length="259" mass="27107">MTFTGPGAWFHRARFAAAVDFRGAVPLERADFAGVEFTGDHGDRFAAAVVHAVDSALATHLARLTSTDHAVQGEALAALNRIGIAHPRCRGAVVSAICAHLRRTTDRRAVAILRDHLHFATPDGFWSDIDLDLSGGTFTDLDLSGVGVNRFHAAGATFTGRTRLDHLDTDTLDLRGAVFHGTASLVQVIAEETADLSDTAFHGPADLSRLSVLGPATFARATFAAGAEADEVFLAEGADFTGTVNPPAGLITAAGRPGT</sequence>
<evidence type="ECO:0000313" key="2">
    <source>
        <dbReference type="Proteomes" id="UP000019277"/>
    </source>
</evidence>
<dbReference type="Proteomes" id="UP000019277">
    <property type="component" value="Unassembled WGS sequence"/>
</dbReference>
<dbReference type="Gene3D" id="2.160.20.80">
    <property type="entry name" value="E3 ubiquitin-protein ligase SopA"/>
    <property type="match status" value="1"/>
</dbReference>
<evidence type="ECO:0008006" key="3">
    <source>
        <dbReference type="Google" id="ProtNLM"/>
    </source>
</evidence>
<reference evidence="1 2" key="1">
    <citation type="journal article" date="2014" name="Genome Announc.">
        <title>Draft Genome Sequence of the Antitrypanosomally Active Sponge-Associated Bacterium Actinokineospora sp. Strain EG49.</title>
        <authorList>
            <person name="Harjes J."/>
            <person name="Ryu T."/>
            <person name="Abdelmohsen U.R."/>
            <person name="Moitinho-Silva L."/>
            <person name="Horn H."/>
            <person name="Ravasi T."/>
            <person name="Hentschel U."/>
        </authorList>
    </citation>
    <scope>NUCLEOTIDE SEQUENCE [LARGE SCALE GENOMIC DNA]</scope>
    <source>
        <strain evidence="1 2">EG49</strain>
    </source>
</reference>
<dbReference type="AlphaFoldDB" id="W7IXM8"/>